<evidence type="ECO:0000313" key="8">
    <source>
        <dbReference type="Proteomes" id="UP001069802"/>
    </source>
</evidence>
<keyword evidence="7" id="KW-0378">Hydrolase</keyword>
<keyword evidence="4 5" id="KW-0472">Membrane</keyword>
<feature type="domain" description="Peptidase S54 rhomboid" evidence="6">
    <location>
        <begin position="45"/>
        <end position="179"/>
    </location>
</feature>
<feature type="transmembrane region" description="Helical" evidence="5">
    <location>
        <begin position="48"/>
        <end position="71"/>
    </location>
</feature>
<feature type="transmembrane region" description="Helical" evidence="5">
    <location>
        <begin position="108"/>
        <end position="127"/>
    </location>
</feature>
<proteinExistence type="predicted"/>
<evidence type="ECO:0000256" key="3">
    <source>
        <dbReference type="ARBA" id="ARBA00022989"/>
    </source>
</evidence>
<name>A0ABT4LLC6_9PROT</name>
<dbReference type="PANTHER" id="PTHR43066">
    <property type="entry name" value="RHOMBOID-RELATED PROTEIN"/>
    <property type="match status" value="1"/>
</dbReference>
<comment type="caution">
    <text evidence="7">The sequence shown here is derived from an EMBL/GenBank/DDBJ whole genome shotgun (WGS) entry which is preliminary data.</text>
</comment>
<keyword evidence="3 5" id="KW-1133">Transmembrane helix</keyword>
<evidence type="ECO:0000256" key="4">
    <source>
        <dbReference type="ARBA" id="ARBA00023136"/>
    </source>
</evidence>
<comment type="subcellular location">
    <subcellularLocation>
        <location evidence="1">Membrane</location>
        <topology evidence="1">Multi-pass membrane protein</topology>
    </subcellularLocation>
</comment>
<dbReference type="EC" id="3.4.21.105" evidence="7"/>
<evidence type="ECO:0000256" key="1">
    <source>
        <dbReference type="ARBA" id="ARBA00004141"/>
    </source>
</evidence>
<dbReference type="SUPFAM" id="SSF144091">
    <property type="entry name" value="Rhomboid-like"/>
    <property type="match status" value="1"/>
</dbReference>
<dbReference type="GO" id="GO:0008233">
    <property type="term" value="F:peptidase activity"/>
    <property type="evidence" value="ECO:0007669"/>
    <property type="project" value="UniProtKB-KW"/>
</dbReference>
<accession>A0ABT4LLC6</accession>
<reference evidence="7" key="1">
    <citation type="submission" date="2022-12" db="EMBL/GenBank/DDBJ databases">
        <title>Bacterial isolates from different developmental stages of Nematostella vectensis.</title>
        <authorList>
            <person name="Fraune S."/>
        </authorList>
    </citation>
    <scope>NUCLEOTIDE SEQUENCE</scope>
    <source>
        <strain evidence="7">G21630-S1</strain>
    </source>
</reference>
<evidence type="ECO:0000259" key="6">
    <source>
        <dbReference type="Pfam" id="PF01694"/>
    </source>
</evidence>
<dbReference type="RefSeq" id="WP_269422947.1">
    <property type="nucleotide sequence ID" value="NZ_JAPWGY010000002.1"/>
</dbReference>
<evidence type="ECO:0000256" key="5">
    <source>
        <dbReference type="SAM" id="Phobius"/>
    </source>
</evidence>
<dbReference type="InterPro" id="IPR022764">
    <property type="entry name" value="Peptidase_S54_rhomboid_dom"/>
</dbReference>
<dbReference type="InterPro" id="IPR035952">
    <property type="entry name" value="Rhomboid-like_sf"/>
</dbReference>
<feature type="transmembrane region" description="Helical" evidence="5">
    <location>
        <begin position="12"/>
        <end position="28"/>
    </location>
</feature>
<keyword evidence="8" id="KW-1185">Reference proteome</keyword>
<gene>
    <name evidence="7" type="ORF">O4H49_08255</name>
</gene>
<feature type="transmembrane region" description="Helical" evidence="5">
    <location>
        <begin position="83"/>
        <end position="102"/>
    </location>
</feature>
<keyword evidence="2 5" id="KW-0812">Transmembrane</keyword>
<evidence type="ECO:0000256" key="2">
    <source>
        <dbReference type="ARBA" id="ARBA00022692"/>
    </source>
</evidence>
<dbReference type="Gene3D" id="1.20.1540.10">
    <property type="entry name" value="Rhomboid-like"/>
    <property type="match status" value="1"/>
</dbReference>
<keyword evidence="7" id="KW-0645">Protease</keyword>
<protein>
    <submittedName>
        <fullName evidence="7">Rhomboid family intramembrane serine protease</fullName>
        <ecNumber evidence="7">3.4.21.105</ecNumber>
    </submittedName>
</protein>
<dbReference type="Pfam" id="PF01694">
    <property type="entry name" value="Rhomboid"/>
    <property type="match status" value="1"/>
</dbReference>
<sequence length="188" mass="21102">MLERLLRLKDVIIFAGIMWIAHFTNWMLDGKFWSYGVAPRSVDHLSGIVFSPFIHGDYIHLISNTVPLLIFGGLISQEAKWRFWQVSVTLIFLSGGLLWLVGFDGIHFGASGVVFGLFSYLLGRAWWRRDFLSILAAVIVLALYSGLISSLFVIKEGISWEGHLVGFLAGGIVAYVVTRFQRPAIKQV</sequence>
<dbReference type="EMBL" id="JAPWGY010000002">
    <property type="protein sequence ID" value="MCZ4280767.1"/>
    <property type="molecule type" value="Genomic_DNA"/>
</dbReference>
<organism evidence="7 8">
    <name type="scientific">Kiloniella laminariae</name>
    <dbReference type="NCBI Taxonomy" id="454162"/>
    <lineage>
        <taxon>Bacteria</taxon>
        <taxon>Pseudomonadati</taxon>
        <taxon>Pseudomonadota</taxon>
        <taxon>Alphaproteobacteria</taxon>
        <taxon>Rhodospirillales</taxon>
        <taxon>Kiloniellaceae</taxon>
        <taxon>Kiloniella</taxon>
    </lineage>
</organism>
<feature type="transmembrane region" description="Helical" evidence="5">
    <location>
        <begin position="134"/>
        <end position="154"/>
    </location>
</feature>
<feature type="transmembrane region" description="Helical" evidence="5">
    <location>
        <begin position="160"/>
        <end position="178"/>
    </location>
</feature>
<evidence type="ECO:0000313" key="7">
    <source>
        <dbReference type="EMBL" id="MCZ4280767.1"/>
    </source>
</evidence>
<dbReference type="Proteomes" id="UP001069802">
    <property type="component" value="Unassembled WGS sequence"/>
</dbReference>
<dbReference type="GO" id="GO:0006508">
    <property type="term" value="P:proteolysis"/>
    <property type="evidence" value="ECO:0007669"/>
    <property type="project" value="UniProtKB-KW"/>
</dbReference>